<gene>
    <name evidence="14" type="ORF">GIB67_034313</name>
</gene>
<dbReference type="CDD" id="cd04216">
    <property type="entry name" value="Phytocyanin"/>
    <property type="match status" value="1"/>
</dbReference>
<dbReference type="Proteomes" id="UP000541444">
    <property type="component" value="Unassembled WGS sequence"/>
</dbReference>
<evidence type="ECO:0000313" key="14">
    <source>
        <dbReference type="EMBL" id="KAF6169921.1"/>
    </source>
</evidence>
<dbReference type="GO" id="GO:0009610">
    <property type="term" value="P:response to symbiotic fungus"/>
    <property type="evidence" value="ECO:0007669"/>
    <property type="project" value="UniProtKB-ARBA"/>
</dbReference>
<dbReference type="OrthoDB" id="687943at2759"/>
<keyword evidence="2" id="KW-0813">Transport</keyword>
<evidence type="ECO:0000259" key="13">
    <source>
        <dbReference type="PROSITE" id="PS51485"/>
    </source>
</evidence>
<keyword evidence="3" id="KW-0812">Transmembrane</keyword>
<feature type="domain" description="Phytocyanin" evidence="13">
    <location>
        <begin position="17"/>
        <end position="117"/>
    </location>
</feature>
<sequence>MFILVVAILISAGTLAKEFVVGDDSGWTIKFDYQTWATGKEFHVGDKLVFNYPVGAHNVHKVNATGFQDCVAPLDAIPLATGSDVVTLATPGKKWYICGVGKHCEVGGQKLVITVLPKLSASAPAPAPQAVAPTSAANGVVSSVLQMLLAAIVYVVTIMV</sequence>
<dbReference type="EMBL" id="JACGCM010000622">
    <property type="protein sequence ID" value="KAF6169921.1"/>
    <property type="molecule type" value="Genomic_DNA"/>
</dbReference>
<organism evidence="14 15">
    <name type="scientific">Kingdonia uniflora</name>
    <dbReference type="NCBI Taxonomy" id="39325"/>
    <lineage>
        <taxon>Eukaryota</taxon>
        <taxon>Viridiplantae</taxon>
        <taxon>Streptophyta</taxon>
        <taxon>Embryophyta</taxon>
        <taxon>Tracheophyta</taxon>
        <taxon>Spermatophyta</taxon>
        <taxon>Magnoliopsida</taxon>
        <taxon>Ranunculales</taxon>
        <taxon>Circaeasteraceae</taxon>
        <taxon>Kingdonia</taxon>
    </lineage>
</organism>
<evidence type="ECO:0000256" key="8">
    <source>
        <dbReference type="ARBA" id="ARBA00023008"/>
    </source>
</evidence>
<dbReference type="InterPro" id="IPR003245">
    <property type="entry name" value="Phytocyanin_dom"/>
</dbReference>
<evidence type="ECO:0000313" key="15">
    <source>
        <dbReference type="Proteomes" id="UP000541444"/>
    </source>
</evidence>
<feature type="chain" id="PRO_5029611416" description="Phytocyanin domain-containing protein" evidence="12">
    <location>
        <begin position="17"/>
        <end position="160"/>
    </location>
</feature>
<keyword evidence="4" id="KW-0479">Metal-binding</keyword>
<evidence type="ECO:0000256" key="12">
    <source>
        <dbReference type="SAM" id="SignalP"/>
    </source>
</evidence>
<keyword evidence="6" id="KW-0249">Electron transport</keyword>
<evidence type="ECO:0000256" key="1">
    <source>
        <dbReference type="ARBA" id="ARBA00004479"/>
    </source>
</evidence>
<evidence type="ECO:0000256" key="7">
    <source>
        <dbReference type="ARBA" id="ARBA00022989"/>
    </source>
</evidence>
<evidence type="ECO:0000256" key="2">
    <source>
        <dbReference type="ARBA" id="ARBA00022448"/>
    </source>
</evidence>
<dbReference type="Pfam" id="PF02298">
    <property type="entry name" value="Cu_bind_like"/>
    <property type="match status" value="1"/>
</dbReference>
<dbReference type="GO" id="GO:0046872">
    <property type="term" value="F:metal ion binding"/>
    <property type="evidence" value="ECO:0007669"/>
    <property type="project" value="UniProtKB-KW"/>
</dbReference>
<dbReference type="PROSITE" id="PS51485">
    <property type="entry name" value="PHYTOCYANIN"/>
    <property type="match status" value="1"/>
</dbReference>
<comment type="caution">
    <text evidence="14">The sequence shown here is derived from an EMBL/GenBank/DDBJ whole genome shotgun (WGS) entry which is preliminary data.</text>
</comment>
<dbReference type="FunFam" id="2.60.40.420:FF:000067">
    <property type="entry name" value="Cupredoxin superfamily protein"/>
    <property type="match status" value="1"/>
</dbReference>
<keyword evidence="11" id="KW-0325">Glycoprotein</keyword>
<proteinExistence type="predicted"/>
<evidence type="ECO:0000256" key="10">
    <source>
        <dbReference type="ARBA" id="ARBA00023157"/>
    </source>
</evidence>
<reference evidence="14 15" key="1">
    <citation type="journal article" date="2020" name="IScience">
        <title>Genome Sequencing of the Endangered Kingdonia uniflora (Circaeasteraceae, Ranunculales) Reveals Potential Mechanisms of Evolutionary Specialization.</title>
        <authorList>
            <person name="Sun Y."/>
            <person name="Deng T."/>
            <person name="Zhang A."/>
            <person name="Moore M.J."/>
            <person name="Landis J.B."/>
            <person name="Lin N."/>
            <person name="Zhang H."/>
            <person name="Zhang X."/>
            <person name="Huang J."/>
            <person name="Zhang X."/>
            <person name="Sun H."/>
            <person name="Wang H."/>
        </authorList>
    </citation>
    <scope>NUCLEOTIDE SEQUENCE [LARGE SCALE GENOMIC DNA]</scope>
    <source>
        <strain evidence="14">TB1705</strain>
        <tissue evidence="14">Leaf</tissue>
    </source>
</reference>
<dbReference type="InterPro" id="IPR039391">
    <property type="entry name" value="Phytocyanin-like"/>
</dbReference>
<dbReference type="InterPro" id="IPR008972">
    <property type="entry name" value="Cupredoxin"/>
</dbReference>
<evidence type="ECO:0000256" key="9">
    <source>
        <dbReference type="ARBA" id="ARBA00023136"/>
    </source>
</evidence>
<accession>A0A7J7NRU5</accession>
<keyword evidence="8" id="KW-0186">Copper</keyword>
<dbReference type="PANTHER" id="PTHR33021:SF533">
    <property type="entry name" value="PHYTOCYANIN DOMAIN-CONTAINING PROTEIN"/>
    <property type="match status" value="1"/>
</dbReference>
<keyword evidence="7" id="KW-1133">Transmembrane helix</keyword>
<dbReference type="SUPFAM" id="SSF49503">
    <property type="entry name" value="Cupredoxins"/>
    <property type="match status" value="1"/>
</dbReference>
<evidence type="ECO:0000256" key="4">
    <source>
        <dbReference type="ARBA" id="ARBA00022723"/>
    </source>
</evidence>
<dbReference type="GO" id="GO:0009055">
    <property type="term" value="F:electron transfer activity"/>
    <property type="evidence" value="ECO:0007669"/>
    <property type="project" value="InterPro"/>
</dbReference>
<name>A0A7J7NRU5_9MAGN</name>
<evidence type="ECO:0000256" key="11">
    <source>
        <dbReference type="ARBA" id="ARBA00023180"/>
    </source>
</evidence>
<dbReference type="Gene3D" id="2.60.40.420">
    <property type="entry name" value="Cupredoxins - blue copper proteins"/>
    <property type="match status" value="1"/>
</dbReference>
<protein>
    <recommendedName>
        <fullName evidence="13">Phytocyanin domain-containing protein</fullName>
    </recommendedName>
</protein>
<keyword evidence="10" id="KW-1015">Disulfide bond</keyword>
<dbReference type="AlphaFoldDB" id="A0A7J7NRU5"/>
<dbReference type="GO" id="GO:0005886">
    <property type="term" value="C:plasma membrane"/>
    <property type="evidence" value="ECO:0007669"/>
    <property type="project" value="TreeGrafter"/>
</dbReference>
<keyword evidence="5 12" id="KW-0732">Signal</keyword>
<keyword evidence="9" id="KW-0472">Membrane</keyword>
<feature type="signal peptide" evidence="12">
    <location>
        <begin position="1"/>
        <end position="16"/>
    </location>
</feature>
<evidence type="ECO:0000256" key="6">
    <source>
        <dbReference type="ARBA" id="ARBA00022982"/>
    </source>
</evidence>
<evidence type="ECO:0000256" key="3">
    <source>
        <dbReference type="ARBA" id="ARBA00022692"/>
    </source>
</evidence>
<comment type="subcellular location">
    <subcellularLocation>
        <location evidence="1">Membrane</location>
        <topology evidence="1">Single-pass type I membrane protein</topology>
    </subcellularLocation>
</comment>
<evidence type="ECO:0000256" key="5">
    <source>
        <dbReference type="ARBA" id="ARBA00022729"/>
    </source>
</evidence>
<keyword evidence="15" id="KW-1185">Reference proteome</keyword>
<dbReference type="PANTHER" id="PTHR33021">
    <property type="entry name" value="BLUE COPPER PROTEIN"/>
    <property type="match status" value="1"/>
</dbReference>